<feature type="domain" description="Putative beta-lactamase-inhibitor-like PepSY-like" evidence="2">
    <location>
        <begin position="66"/>
        <end position="145"/>
    </location>
</feature>
<dbReference type="Gene3D" id="3.40.1420.30">
    <property type="match status" value="1"/>
</dbReference>
<evidence type="ECO:0000313" key="4">
    <source>
        <dbReference type="Proteomes" id="UP000187417"/>
    </source>
</evidence>
<gene>
    <name evidence="3" type="ORF">BHV66_02540</name>
</gene>
<dbReference type="STRING" id="28117.BHV66_02540"/>
<keyword evidence="1" id="KW-0732">Signal</keyword>
<reference evidence="3 4" key="1">
    <citation type="journal article" date="2016" name="Nat. Biotechnol.">
        <title>Measurement of bacterial replication rates in microbial communities.</title>
        <authorList>
            <person name="Brown C.T."/>
            <person name="Olm M.R."/>
            <person name="Thomas B.C."/>
            <person name="Banfield J.F."/>
        </authorList>
    </citation>
    <scope>NUCLEOTIDE SEQUENCE [LARGE SCALE GENOMIC DNA]</scope>
    <source>
        <strain evidence="3">CAG:67_53_122</strain>
    </source>
</reference>
<name>A0A1Q6FBG8_9BACT</name>
<evidence type="ECO:0000313" key="3">
    <source>
        <dbReference type="EMBL" id="OKY96221.1"/>
    </source>
</evidence>
<feature type="chain" id="PRO_5010378948" description="Putative beta-lactamase-inhibitor-like PepSY-like domain-containing protein" evidence="1">
    <location>
        <begin position="25"/>
        <end position="149"/>
    </location>
</feature>
<comment type="caution">
    <text evidence="3">The sequence shown here is derived from an EMBL/GenBank/DDBJ whole genome shotgun (WGS) entry which is preliminary data.</text>
</comment>
<dbReference type="RefSeq" id="WP_004329259.1">
    <property type="nucleotide sequence ID" value="NZ_BAAFKT010000008.1"/>
</dbReference>
<sequence>MKNTRKMMAFLIGITLLTISPAYADHDRAVTTEQMPRQAQEFIARYFPGEKIAYAKKESDFFEVIYEVMFTNGSKVEFRRNGAWKEVDCRYSSLPAGIVSMPIETKVQELYPGAAVIKIERDKQEVEVKLNNGMELTFDRSHNLIGIDD</sequence>
<dbReference type="InterPro" id="IPR021533">
    <property type="entry name" value="PepSY-like"/>
</dbReference>
<dbReference type="Proteomes" id="UP000187417">
    <property type="component" value="Unassembled WGS sequence"/>
</dbReference>
<dbReference type="GeneID" id="73803472"/>
<evidence type="ECO:0000259" key="2">
    <source>
        <dbReference type="Pfam" id="PF11396"/>
    </source>
</evidence>
<evidence type="ECO:0000256" key="1">
    <source>
        <dbReference type="SAM" id="SignalP"/>
    </source>
</evidence>
<accession>A0A1Q6FBG8</accession>
<dbReference type="Pfam" id="PF11396">
    <property type="entry name" value="PepSY_like"/>
    <property type="match status" value="1"/>
</dbReference>
<proteinExistence type="predicted"/>
<dbReference type="EMBL" id="MNQH01000002">
    <property type="protein sequence ID" value="OKY96221.1"/>
    <property type="molecule type" value="Genomic_DNA"/>
</dbReference>
<feature type="signal peptide" evidence="1">
    <location>
        <begin position="1"/>
        <end position="24"/>
    </location>
</feature>
<protein>
    <recommendedName>
        <fullName evidence="2">Putative beta-lactamase-inhibitor-like PepSY-like domain-containing protein</fullName>
    </recommendedName>
</protein>
<dbReference type="AlphaFoldDB" id="A0A1Q6FBG8"/>
<organism evidence="3 4">
    <name type="scientific">Alistipes putredinis</name>
    <dbReference type="NCBI Taxonomy" id="28117"/>
    <lineage>
        <taxon>Bacteria</taxon>
        <taxon>Pseudomonadati</taxon>
        <taxon>Bacteroidota</taxon>
        <taxon>Bacteroidia</taxon>
        <taxon>Bacteroidales</taxon>
        <taxon>Rikenellaceae</taxon>
        <taxon>Alistipes</taxon>
    </lineage>
</organism>
<dbReference type="SUPFAM" id="SSF160574">
    <property type="entry name" value="BT0923-like"/>
    <property type="match status" value="1"/>
</dbReference>